<reference evidence="9 10" key="1">
    <citation type="submission" date="2019-01" db="EMBL/GenBank/DDBJ databases">
        <title>Whole Genome of Ornithobacterium rhinotracheale FARPER-174b.</title>
        <authorList>
            <person name="Tataje-Lavanda L.A."/>
            <person name="Montalvan A."/>
            <person name="Montesinos R."/>
            <person name="Zimic M."/>
            <person name="Fernandez-Sanchez M."/>
            <person name="Fernandez-Diaz M."/>
        </authorList>
    </citation>
    <scope>NUCLEOTIDE SEQUENCE [LARGE SCALE GENOMIC DNA]</scope>
    <source>
        <strain evidence="9 10">FARPER-174b</strain>
    </source>
</reference>
<dbReference type="InterPro" id="IPR051906">
    <property type="entry name" value="TolC-like"/>
</dbReference>
<organism evidence="9 10">
    <name type="scientific">Ornithobacterium rhinotracheale</name>
    <dbReference type="NCBI Taxonomy" id="28251"/>
    <lineage>
        <taxon>Bacteria</taxon>
        <taxon>Pseudomonadati</taxon>
        <taxon>Bacteroidota</taxon>
        <taxon>Flavobacteriia</taxon>
        <taxon>Flavobacteriales</taxon>
        <taxon>Weeksellaceae</taxon>
        <taxon>Ornithobacterium</taxon>
    </lineage>
</organism>
<dbReference type="GO" id="GO:0015562">
    <property type="term" value="F:efflux transmembrane transporter activity"/>
    <property type="evidence" value="ECO:0007669"/>
    <property type="project" value="InterPro"/>
</dbReference>
<keyword evidence="3" id="KW-0813">Transport</keyword>
<comment type="similarity">
    <text evidence="2">Belongs to the outer membrane factor (OMF) (TC 1.B.17) family.</text>
</comment>
<keyword evidence="7" id="KW-0998">Cell outer membrane</keyword>
<evidence type="ECO:0000313" key="9">
    <source>
        <dbReference type="EMBL" id="QAR29950.1"/>
    </source>
</evidence>
<keyword evidence="8" id="KW-0175">Coiled coil</keyword>
<evidence type="ECO:0000256" key="1">
    <source>
        <dbReference type="ARBA" id="ARBA00004442"/>
    </source>
</evidence>
<dbReference type="SUPFAM" id="SSF56954">
    <property type="entry name" value="Outer membrane efflux proteins (OEP)"/>
    <property type="match status" value="1"/>
</dbReference>
<evidence type="ECO:0000256" key="8">
    <source>
        <dbReference type="SAM" id="Coils"/>
    </source>
</evidence>
<dbReference type="OrthoDB" id="1307263at2"/>
<protein>
    <submittedName>
        <fullName evidence="9">TolC family protein</fullName>
    </submittedName>
</protein>
<dbReference type="Proteomes" id="UP000287701">
    <property type="component" value="Chromosome"/>
</dbReference>
<evidence type="ECO:0000256" key="6">
    <source>
        <dbReference type="ARBA" id="ARBA00023136"/>
    </source>
</evidence>
<keyword evidence="6" id="KW-0472">Membrane</keyword>
<dbReference type="InterPro" id="IPR003423">
    <property type="entry name" value="OMP_efflux"/>
</dbReference>
<dbReference type="GO" id="GO:0009279">
    <property type="term" value="C:cell outer membrane"/>
    <property type="evidence" value="ECO:0007669"/>
    <property type="project" value="UniProtKB-SubCell"/>
</dbReference>
<keyword evidence="4" id="KW-1134">Transmembrane beta strand</keyword>
<dbReference type="AlphaFoldDB" id="A0A410JP62"/>
<dbReference type="PANTHER" id="PTHR30026:SF20">
    <property type="entry name" value="OUTER MEMBRANE PROTEIN TOLC"/>
    <property type="match status" value="1"/>
</dbReference>
<evidence type="ECO:0000256" key="2">
    <source>
        <dbReference type="ARBA" id="ARBA00007613"/>
    </source>
</evidence>
<evidence type="ECO:0000256" key="7">
    <source>
        <dbReference type="ARBA" id="ARBA00023237"/>
    </source>
</evidence>
<dbReference type="PANTHER" id="PTHR30026">
    <property type="entry name" value="OUTER MEMBRANE PROTEIN TOLC"/>
    <property type="match status" value="1"/>
</dbReference>
<accession>A0A410JP62</accession>
<sequence>MNTFRSIFLWILGLSFTAFGQKIPQNLSLTEAQTIGLENNAQQHLNQVNLEIAKAQTASARTGRIPTITGSANFQRNLIIPATPVPAKAFNPQAKEGEIDYMKFATPWALTAGVKMEYPLFDPTTKNLIYKAEKKEKLSEIDNQIESIKLKGNIAQNYIETAIAQKQWELAQENITQENENLRITLARFKAGHATDYDKNSAKMQVNNAEAQAIQAQNILNKAKLKLLASMGVLAENSGVENLNLTDSLEDLMQNATIQNNGLVAQKEETSRLSIQKNQLNQEIVRSDVKKTKADYLPRLSLNAFLGTNHYSENLNIFENKHWRGNSYIALGLNVPISEAYATSKKLEELNWQAQQLEKQLLLDSQNRIENLTTAQQEMNAKKTILEKKRENINLAKALYENKLKLYNAGRLLSNDLAQTKYLYQQAQTEYLQSVYDYLSAVNQFNTDWEVL</sequence>
<dbReference type="Gene3D" id="1.20.1600.10">
    <property type="entry name" value="Outer membrane efflux proteins (OEP)"/>
    <property type="match status" value="1"/>
</dbReference>
<evidence type="ECO:0000313" key="10">
    <source>
        <dbReference type="Proteomes" id="UP000287701"/>
    </source>
</evidence>
<dbReference type="RefSeq" id="WP_128500465.1">
    <property type="nucleotide sequence ID" value="NZ_CP035107.1"/>
</dbReference>
<dbReference type="GO" id="GO:1990281">
    <property type="term" value="C:efflux pump complex"/>
    <property type="evidence" value="ECO:0007669"/>
    <property type="project" value="TreeGrafter"/>
</dbReference>
<dbReference type="EMBL" id="CP035107">
    <property type="protein sequence ID" value="QAR29950.1"/>
    <property type="molecule type" value="Genomic_DNA"/>
</dbReference>
<feature type="coiled-coil region" evidence="8">
    <location>
        <begin position="199"/>
        <end position="226"/>
    </location>
</feature>
<comment type="subcellular location">
    <subcellularLocation>
        <location evidence="1">Cell outer membrane</location>
    </subcellularLocation>
</comment>
<feature type="coiled-coil region" evidence="8">
    <location>
        <begin position="340"/>
        <end position="392"/>
    </location>
</feature>
<proteinExistence type="inferred from homology"/>
<dbReference type="Pfam" id="PF02321">
    <property type="entry name" value="OEP"/>
    <property type="match status" value="1"/>
</dbReference>
<evidence type="ECO:0000256" key="5">
    <source>
        <dbReference type="ARBA" id="ARBA00022692"/>
    </source>
</evidence>
<keyword evidence="5" id="KW-0812">Transmembrane</keyword>
<evidence type="ECO:0000256" key="3">
    <source>
        <dbReference type="ARBA" id="ARBA00022448"/>
    </source>
</evidence>
<gene>
    <name evidence="9" type="ORF">EQP59_00520</name>
</gene>
<name>A0A410JP62_ORNRH</name>
<evidence type="ECO:0000256" key="4">
    <source>
        <dbReference type="ARBA" id="ARBA00022452"/>
    </source>
</evidence>
<dbReference type="GO" id="GO:0015288">
    <property type="term" value="F:porin activity"/>
    <property type="evidence" value="ECO:0007669"/>
    <property type="project" value="TreeGrafter"/>
</dbReference>